<dbReference type="Proteomes" id="UP001149009">
    <property type="component" value="Unassembled WGS sequence"/>
</dbReference>
<dbReference type="Pfam" id="PF10016">
    <property type="entry name" value="DUF2259"/>
    <property type="match status" value="1"/>
</dbReference>
<evidence type="ECO:0000256" key="1">
    <source>
        <dbReference type="SAM" id="SignalP"/>
    </source>
</evidence>
<protein>
    <submittedName>
        <fullName evidence="2">DUF2259 domain-containing protein</fullName>
    </submittedName>
</protein>
<organism evidence="2 3">
    <name type="scientific">Chelativorans petroleitrophicus</name>
    <dbReference type="NCBI Taxonomy" id="2975484"/>
    <lineage>
        <taxon>Bacteria</taxon>
        <taxon>Pseudomonadati</taxon>
        <taxon>Pseudomonadota</taxon>
        <taxon>Alphaproteobacteria</taxon>
        <taxon>Hyphomicrobiales</taxon>
        <taxon>Phyllobacteriaceae</taxon>
        <taxon>Chelativorans</taxon>
    </lineage>
</organism>
<gene>
    <name evidence="2" type="ORF">NYR54_11930</name>
</gene>
<accession>A0A9X2XA75</accession>
<sequence>MTIIRLAALAAALLLLSVAARAGDMATVQILGFSDDGGIFAFEEYGVQDGSGFPYANRYYIDTANDTFLPGTPVRVRLDDEQASVEQARQSAKERGDAIISDEELTKNIGFTAGWNAVTELSADPHRMLVNPRPIMPALDDALEFRLEELHLQHPENCDDLGERIVGFRLLRIGTVPGEETQTVHEDESIPESRGCPLGYRITGVQTFHPEGANPVFAVMIAVRRFGFEGPDHRFIAVTGRL</sequence>
<dbReference type="EMBL" id="JAODNV010000012">
    <property type="protein sequence ID" value="MCT8990991.1"/>
    <property type="molecule type" value="Genomic_DNA"/>
</dbReference>
<evidence type="ECO:0000313" key="3">
    <source>
        <dbReference type="Proteomes" id="UP001149009"/>
    </source>
</evidence>
<reference evidence="2" key="1">
    <citation type="submission" date="2022-08" db="EMBL/GenBank/DDBJ databases">
        <title>Chelativorans sichuanense sp. nov., a paraffin oil-degrading bacterium isolated from a mixture of oil-based drill cuttings and paddy soil.</title>
        <authorList>
            <person name="Yu J."/>
            <person name="Liu H."/>
            <person name="Chen Q."/>
        </authorList>
    </citation>
    <scope>NUCLEOTIDE SEQUENCE</scope>
    <source>
        <strain evidence="2">SCAU 2101</strain>
    </source>
</reference>
<comment type="caution">
    <text evidence="2">The sequence shown here is derived from an EMBL/GenBank/DDBJ whole genome shotgun (WGS) entry which is preliminary data.</text>
</comment>
<feature type="signal peptide" evidence="1">
    <location>
        <begin position="1"/>
        <end position="22"/>
    </location>
</feature>
<dbReference type="RefSeq" id="WP_261515888.1">
    <property type="nucleotide sequence ID" value="NZ_JAODNV010000012.1"/>
</dbReference>
<evidence type="ECO:0000313" key="2">
    <source>
        <dbReference type="EMBL" id="MCT8990991.1"/>
    </source>
</evidence>
<name>A0A9X2XA75_9HYPH</name>
<dbReference type="AlphaFoldDB" id="A0A9X2XA75"/>
<keyword evidence="1" id="KW-0732">Signal</keyword>
<proteinExistence type="predicted"/>
<feature type="chain" id="PRO_5040810699" evidence="1">
    <location>
        <begin position="23"/>
        <end position="242"/>
    </location>
</feature>
<keyword evidence="3" id="KW-1185">Reference proteome</keyword>
<dbReference type="InterPro" id="IPR018725">
    <property type="entry name" value="DUF2259_secreted"/>
</dbReference>